<proteinExistence type="predicted"/>
<dbReference type="InterPro" id="IPR036869">
    <property type="entry name" value="J_dom_sf"/>
</dbReference>
<dbReference type="InterPro" id="IPR018253">
    <property type="entry name" value="DnaJ_domain_CS"/>
</dbReference>
<dbReference type="PROSITE" id="PS00636">
    <property type="entry name" value="DNAJ_1"/>
    <property type="match status" value="1"/>
</dbReference>
<dbReference type="InterPro" id="IPR001623">
    <property type="entry name" value="DnaJ_domain"/>
</dbReference>
<feature type="region of interest" description="Disordered" evidence="2">
    <location>
        <begin position="1"/>
        <end position="20"/>
    </location>
</feature>
<evidence type="ECO:0000256" key="1">
    <source>
        <dbReference type="ARBA" id="ARBA00023186"/>
    </source>
</evidence>
<keyword evidence="1" id="KW-0143">Chaperone</keyword>
<dbReference type="AlphaFoldDB" id="A0A2N1JBL9"/>
<sequence length="518" mass="58344">MVTSAAVFPALPPKPQLHQGENADDALSQYIPYIKGVFEAFEHREEALQMRIEALKFQPDASYEAVQQSADTDTNVPEPNSTAAPGADPILGTLEAELRDDPYAGVIYPGIRDLARASESAESSSSNETLDHDACMFYRAHEQIWRSTLDAVEDTSAEPEAQAKQPVRGNGGEAAMARIYAQFLSPAETHDAVYESVAALYHDETQCREMEQKKTQPFVHGQKRSFASFYLFPDASRRPHAFRRSFSSSARTSATHATPYELLGLERSASIAEIKSSYYGMVKQLHPDVNKPTTKREGEERLEKFRAVVKAYELLRDKRTKGMYDKYGVGWEYGVVSPGLGGERFTWAQRGYNRPQSPEEWDNWHMWSEVLRRAAKDHPARNGWQHTAQRGYSSNQFYGFPPDMDPEEANRRAEQAVPGNRQFFAVIFVIVWVIAAVQIERLTSLGLQQAETNSRTTLEISRNLQDARKNARTTEGQLRQRALMERIRKSKLEHDTMPHASASMGQEVVKAPESSGFS</sequence>
<evidence type="ECO:0000313" key="5">
    <source>
        <dbReference type="Proteomes" id="UP000232875"/>
    </source>
</evidence>
<dbReference type="STRING" id="2020962.A0A2N1JBL9"/>
<dbReference type="SUPFAM" id="SSF46565">
    <property type="entry name" value="Chaperone J-domain"/>
    <property type="match status" value="1"/>
</dbReference>
<evidence type="ECO:0000256" key="2">
    <source>
        <dbReference type="SAM" id="MobiDB-lite"/>
    </source>
</evidence>
<dbReference type="EMBL" id="KZ454990">
    <property type="protein sequence ID" value="PKI83938.1"/>
    <property type="molecule type" value="Genomic_DNA"/>
</dbReference>
<name>A0A2N1JBL9_9BASI</name>
<protein>
    <recommendedName>
        <fullName evidence="3">J domain-containing protein</fullName>
    </recommendedName>
</protein>
<dbReference type="SMART" id="SM00271">
    <property type="entry name" value="DnaJ"/>
    <property type="match status" value="1"/>
</dbReference>
<feature type="region of interest" description="Disordered" evidence="2">
    <location>
        <begin position="494"/>
        <end position="518"/>
    </location>
</feature>
<feature type="compositionally biased region" description="Polar residues" evidence="2">
    <location>
        <begin position="65"/>
        <end position="83"/>
    </location>
</feature>
<dbReference type="PANTHER" id="PTHR43096">
    <property type="entry name" value="DNAJ HOMOLOG 1, MITOCHONDRIAL-RELATED"/>
    <property type="match status" value="1"/>
</dbReference>
<dbReference type="GO" id="GO:0042026">
    <property type="term" value="P:protein refolding"/>
    <property type="evidence" value="ECO:0007669"/>
    <property type="project" value="TreeGrafter"/>
</dbReference>
<dbReference type="Pfam" id="PF00226">
    <property type="entry name" value="DnaJ"/>
    <property type="match status" value="1"/>
</dbReference>
<feature type="domain" description="J" evidence="3">
    <location>
        <begin position="258"/>
        <end position="328"/>
    </location>
</feature>
<accession>A0A2N1JBL9</accession>
<evidence type="ECO:0000313" key="4">
    <source>
        <dbReference type="EMBL" id="PKI83938.1"/>
    </source>
</evidence>
<dbReference type="Proteomes" id="UP000232875">
    <property type="component" value="Unassembled WGS sequence"/>
</dbReference>
<keyword evidence="5" id="KW-1185">Reference proteome</keyword>
<gene>
    <name evidence="4" type="ORF">MVES_001872</name>
</gene>
<dbReference type="CDD" id="cd06257">
    <property type="entry name" value="DnaJ"/>
    <property type="match status" value="1"/>
</dbReference>
<feature type="region of interest" description="Disordered" evidence="2">
    <location>
        <begin position="63"/>
        <end position="88"/>
    </location>
</feature>
<dbReference type="Gene3D" id="1.10.287.110">
    <property type="entry name" value="DnaJ domain"/>
    <property type="match status" value="1"/>
</dbReference>
<dbReference type="GO" id="GO:0005737">
    <property type="term" value="C:cytoplasm"/>
    <property type="evidence" value="ECO:0007669"/>
    <property type="project" value="TreeGrafter"/>
</dbReference>
<reference evidence="4 5" key="1">
    <citation type="submission" date="2017-10" db="EMBL/GenBank/DDBJ databases">
        <title>A novel species of cold-tolerant Malassezia isolated from bats.</title>
        <authorList>
            <person name="Lorch J.M."/>
            <person name="Palmer J.M."/>
            <person name="Vanderwolf K.J."/>
            <person name="Schmidt K.Z."/>
            <person name="Verant M.L."/>
            <person name="Weller T.J."/>
            <person name="Blehert D.S."/>
        </authorList>
    </citation>
    <scope>NUCLEOTIDE SEQUENCE [LARGE SCALE GENOMIC DNA]</scope>
    <source>
        <strain evidence="4 5">NWHC:44797-103</strain>
    </source>
</reference>
<organism evidence="4 5">
    <name type="scientific">Malassezia vespertilionis</name>
    <dbReference type="NCBI Taxonomy" id="2020962"/>
    <lineage>
        <taxon>Eukaryota</taxon>
        <taxon>Fungi</taxon>
        <taxon>Dikarya</taxon>
        <taxon>Basidiomycota</taxon>
        <taxon>Ustilaginomycotina</taxon>
        <taxon>Malasseziomycetes</taxon>
        <taxon>Malasseziales</taxon>
        <taxon>Malasseziaceae</taxon>
        <taxon>Malassezia</taxon>
    </lineage>
</organism>
<dbReference type="PRINTS" id="PR00625">
    <property type="entry name" value="JDOMAIN"/>
</dbReference>
<dbReference type="OrthoDB" id="445556at2759"/>
<dbReference type="PROSITE" id="PS50076">
    <property type="entry name" value="DNAJ_2"/>
    <property type="match status" value="1"/>
</dbReference>
<evidence type="ECO:0000259" key="3">
    <source>
        <dbReference type="PROSITE" id="PS50076"/>
    </source>
</evidence>
<dbReference type="GO" id="GO:0051082">
    <property type="term" value="F:unfolded protein binding"/>
    <property type="evidence" value="ECO:0007669"/>
    <property type="project" value="TreeGrafter"/>
</dbReference>
<dbReference type="PANTHER" id="PTHR43096:SF52">
    <property type="entry name" value="DNAJ HOMOLOG 1, MITOCHONDRIAL-RELATED"/>
    <property type="match status" value="1"/>
</dbReference>